<evidence type="ECO:0000256" key="1">
    <source>
        <dbReference type="ARBA" id="ARBA00001957"/>
    </source>
</evidence>
<dbReference type="RefSeq" id="WP_184916550.1">
    <property type="nucleotide sequence ID" value="NZ_JACHMS010000001.1"/>
</dbReference>
<dbReference type="InterPro" id="IPR025110">
    <property type="entry name" value="AMP-bd_C"/>
</dbReference>
<evidence type="ECO:0000256" key="2">
    <source>
        <dbReference type="ARBA" id="ARBA00006432"/>
    </source>
</evidence>
<dbReference type="NCBIfam" id="NF004282">
    <property type="entry name" value="PRK05691.1"/>
    <property type="match status" value="7"/>
</dbReference>
<dbReference type="SUPFAM" id="SSF52777">
    <property type="entry name" value="CoA-dependent acyltransferases"/>
    <property type="match status" value="14"/>
</dbReference>
<feature type="domain" description="Carrier" evidence="5">
    <location>
        <begin position="975"/>
        <end position="1050"/>
    </location>
</feature>
<name>A0A7W7DVZ6_9ACTN</name>
<dbReference type="GeneID" id="95799629"/>
<dbReference type="InterPro" id="IPR020802">
    <property type="entry name" value="TesA-like"/>
</dbReference>
<dbReference type="PANTHER" id="PTHR45527:SF1">
    <property type="entry name" value="FATTY ACID SYNTHASE"/>
    <property type="match status" value="1"/>
</dbReference>
<comment type="cofactor">
    <cofactor evidence="1">
        <name>pantetheine 4'-phosphate</name>
        <dbReference type="ChEBI" id="CHEBI:47942"/>
    </cofactor>
</comment>
<dbReference type="SUPFAM" id="SSF53474">
    <property type="entry name" value="alpha/beta-Hydrolases"/>
    <property type="match status" value="1"/>
</dbReference>
<dbReference type="PROSITE" id="PS00012">
    <property type="entry name" value="PHOSPHOPANTETHEINE"/>
    <property type="match status" value="7"/>
</dbReference>
<dbReference type="InterPro" id="IPR001031">
    <property type="entry name" value="Thioesterase"/>
</dbReference>
<proteinExistence type="inferred from homology"/>
<dbReference type="InterPro" id="IPR006162">
    <property type="entry name" value="Ppantetheine_attach_site"/>
</dbReference>
<dbReference type="GO" id="GO:0003824">
    <property type="term" value="F:catalytic activity"/>
    <property type="evidence" value="ECO:0007669"/>
    <property type="project" value="InterPro"/>
</dbReference>
<feature type="domain" description="Carrier" evidence="5">
    <location>
        <begin position="2036"/>
        <end position="2111"/>
    </location>
</feature>
<dbReference type="Gene3D" id="3.30.300.30">
    <property type="match status" value="7"/>
</dbReference>
<dbReference type="InterPro" id="IPR042099">
    <property type="entry name" value="ANL_N_sf"/>
</dbReference>
<dbReference type="InterPro" id="IPR001242">
    <property type="entry name" value="Condensation_dom"/>
</dbReference>
<dbReference type="CDD" id="cd05930">
    <property type="entry name" value="A_NRPS"/>
    <property type="match status" value="2"/>
</dbReference>
<dbReference type="Gene3D" id="3.40.50.980">
    <property type="match status" value="12"/>
</dbReference>
<evidence type="ECO:0000256" key="3">
    <source>
        <dbReference type="ARBA" id="ARBA00022450"/>
    </source>
</evidence>
<evidence type="ECO:0000313" key="6">
    <source>
        <dbReference type="EMBL" id="MBB4717835.1"/>
    </source>
</evidence>
<dbReference type="Gene3D" id="1.10.1200.10">
    <property type="entry name" value="ACP-like"/>
    <property type="match status" value="6"/>
</dbReference>
<dbReference type="FunFam" id="3.40.50.980:FF:000001">
    <property type="entry name" value="Non-ribosomal peptide synthetase"/>
    <property type="match status" value="7"/>
</dbReference>
<dbReference type="GO" id="GO:0072330">
    <property type="term" value="P:monocarboxylic acid biosynthetic process"/>
    <property type="evidence" value="ECO:0007669"/>
    <property type="project" value="UniProtKB-ARBA"/>
</dbReference>
<dbReference type="FunFam" id="3.40.50.12780:FF:000012">
    <property type="entry name" value="Non-ribosomal peptide synthetase"/>
    <property type="match status" value="5"/>
</dbReference>
<sequence>MIPLSFSQRRLWFLNRLEGAAAATYNLPVTLRLTGTLDRDALAAALRDVMERHESLRTVFPEGPDGTPYQRILDTDQAWAGMDSVSTGEGEAELAAAASAFRGEGFDVTVDAPMRARLFVLSEDEHLLVVVLHHIAGDGWSMAPLARDVAEAYEARVGGGATGWEPLPVQYADYAMWQRELLGDENDPNSLLSRQIAYWKGTLTGLPEQLELPVDRARPAVATYRGDNVEFTLDAAVHRGLAALAGESGASVFMVVQAAFATLLSRMGAGTDIPIGTPVAGRTDEALDDLVGFFINTLVLRTDLSGNPTFRQLIDRVREVDLDAYAHQDVPFEHLVEVLNPARSMSRHPLFQVALAFQNQSRPDLQLPGVALSVEPNDSAAAKFDLSLGLSERFDGDGMPAGLEGGFEFATDLFDRVTVEGLVERFGRLLSAVVADSDRPVWELEILSGAERDGLLSGWQGERVEVPWVSLPVAFEEQVARTPKATAVLFEDVQLSYAELNARANRLARVLAGRGVGPEGLVALVLPRSPELLVAMLAVLKAGAAYVPVDPKYPAERIAYVLGDAAPAVVITDASVRSVVPENHQVLLLEDLADAVALESGADVRDEERSCALSPSHPAYVIYTSGSSGRPKGVVVGHAGVVNLARDHIMRLGVDGGSRLLQFASPSFDAAVADIWPAWLAGAALVLGSAERLVPGAQLSELISEFGVTHATLPPATLPVLGESGGLPSGLTLVVAGEACSAEVARTWSRGRRMVNIYGPTEATVASTSSEPLTPDMTGVPPIGRPVWNTRAYVLDDRLRPVPAGVPGELYLAGAQLARGYLNRQALTAERFVPDPFAGPGERMYRTGDVVRRRRDGQLEYVGRADEQVKVRGFRIELGEIEAALLSHPEVAQTTVMAREDRPGDKRLVAYVVPVTSGATVEPGQIRQYVGELLPEFMVPAAVVTLPELPLTAHRKVDRRALPAPDYATVVAFRAPRTERERALCEIFAEVLGADRVGIDDSFFDLGGHSLLATRVISRIRTVLNVELPLRALFEGPTVLQLAGRVEDAAAARAALTPRPRPAEIPLSPAQRGLWLLNRIQGPASGTYNVPIALRLSGELNREVLGLALQDVVARHESLRTLLLENAEGTPYQKIVAPEEVSLPLPVAEIAEAEVRTAVAAVANQGFDLSAEIPFRARLFALGEDQHVLVVVLHHVAGDGWSMAPLGRDVAAAYEARAAGGAPEWAPLPVQYADYALWQRELLGDENDHDSLLGQQLAYWTNQLAFLPEQLELPTDRPRPAVASHRGDRLVFEVGAEIHQGLVDLARESGASVFMVVQAAFAALLSRLGAGTDIAIGSPIAGRTDEALDDLVGFFINTLVLRTDLSGDPTFRQLVERVRESDLAAYAHQDVPFEHLVEILNPERSLSRHPLFQVMLTFQNNEQAEFRLPGLTFTSESTGDGAAKFDLQLGVHEQHGDDGGPAGLVGAFEFATDLFDRVTVEGLVERFSRVLAAVVADPECHVGELEVLSAQERGELLSGWQGERVEVPWVSLPVVFEEQVARTPKATAVLFEDVQLSYAELNARANRLARVLAGRGVGPEGLVALVLPRSPELLVAMLAVLKAGAAYVPVDPKYPAERIAYMLGDARPAVTLTSQAVSNVVPNGLNSLVLEDLADAVALESGADVRDEERSCALSPSHPAYVIYTSGSSGRPKGVVVGHAGVVNLARDHIMRLGVDGGSRLLQFASPSFDAAVADVWPAWLAGAALVLGSAERLVPGAQLSELISEFGVTHATLPPATLPVLGESGGLPSGLTLVVAGEACSAEVARTWSRNRRMVNIYGPTEATVASTSSEPLTPDMTGVPPIGRPVWNTRAYVLDASLRPVPTGVAGELYLSGAQLARGYLNRPALTAERFIPDPFAGAGVRMYRTGDVVRRRCDGQLEYVGRADEQVKVRGFRIELGEIEAALLSHPEVAQTTVMAREDRPGDKRLVAYVVPVTSGATVEPGQIRQYVGELLPEFMVPAAVVTLPELPLTAHRKVDRRALPAPDYVEARRVRGPRDAREEVLCAVFAEVLGVERVGIDDSFFELGGHSLHATRVISRIRAVFGMEVPPRAMFEAPTVAQLIARMADAQGARTALVPARRPAKIPLSFAQRRLWFLNRFEGPESVTYNMPIALRLTGPLDRDALRAALSDVVVRHESLRTVFPEGEDGVPVQRVLDATDYMVEMPVRQIGEEEVPEAIAQAARHGFDLTAETPLRASLFGLSDTTHVLVVVLHHITGDGWSMAPLARDVALAYEARTAGRTPGWEPLPVQYADYALWQQDVLGDESDPDSMISRQLTYWKQQLSALPEQLELPADRPRPAVTSHRGGAVPVAVDAELHQGLVRLARESGASVFMVVRAAFAALLSRMGAGTDIPIGTPIAGRTDEALDDLVGFFVNTLVLRTDLSGDPTFRELVERVRETDLAAYAHQDVPFEHLVEVLNPERSMSRHPLFQVMLAFQNNDQAELRLPQLTLTSEMTETRSSKFDLILNITELRDAHGEPAGLAGVLEFSTDLFDRRTAVGLVERFGRVLAAAVADADCPVGELEVLSEAERRELLEVRNATGVEIPWVSLPEGFERQVARTPGATAVVFEDIQLTYAELNARANRLARVLVEKGAGPERVVALMLPRSERLPVALLAVVKSGAAYVPVDPAFPADRVAYMFQDADPVAVVSAGALDEAVLGGRAQVVLDEPTTQALAGASDAYADADLSDAERGGVLLRPEHPVYVMYTSGSTGRPKGVVFPAGAMVNLLAWHAQVLPGGAGRRTGQFAALGFDAAAHEMFSALWSGKTLMVPRDETRRGAAELVRWFAQHEVGELFAPMPMVEAVAEAAAELGVGLPGLTDVAQAGEALALHGAVREFFASVPGRRVHNYYGPTETHVVTALSLEGDPAEWPVLPSIGTPVANSRVYVLDESLRPVPVGVAGELYLAGAQLARGYLNRPALTAERFTADPFAGPGERMYRSGDLARWRADGTVEFLGRADFQVKIRGFRVELGEVEAVVASHPDVAQVVVVAREDQPGGKRLVAYVVPREGEKADAADLRRFLSGRLPEFMVPAAIVALDALPLTANGKLDRRALPAPEYGAVGVGRGPRNGHEQVLCAAFAEVLGVEKVGIDDGFFDLGGHSLLATRLISRIRTRLGVELPLRTLFEGPTVVQLAERVAQAGAARTALVAMERPAEVPLSFAQRRLWFLNRLEGEASSTYNLPIALRLAGTLDRDALAAALRDVITRHEPLRTVFPEGADGTPYQAVVDPEQASVRLVVTSVSEGNLPSLVTAEVSRGFDLTVDLPVRTRLFAVDDAAHVLVVVLHHIAGDGWSMAPLARDLAEAYEARSADRAPEWTPLPVQYADYALWQRELLGDESDPDSLLGRQITYWQTQLADLPEQLDLPTDRRRPAVASYRGDSMAFTLDAELHGRLAGLARESGASVFMVVQAAFAALLSRVGAGTDIPIGTPVAGRTDEALDDLVGFFVNTLVLRTDLSGDPTFRELIDRVRETDLAAYANQDVPFEHLVEVLNPVRSMARNPLFQVALAFQNQDQPDLQLPGLSLSTEQSDGAAAKFDLSVGLTERFDGEGAPAGLVGGFEFATDLFDRVTVEGIAERFGRLLSNAVTDPDRPVGELEVLSSSERGELLSGWQGERVEVPWVSLPVAFEEQVARTPEATAVLFQDVDLTYAELNTRANRLARVLISRGVGPEGLVALVLPRSPELLVALLAVLKAGAAYVPVDPQYPAERIAYVLADAAPAVVITDASVRAVVPENCQMLLLEDVADAVVSESGADLVEGERCAALRPDHPAYVIYTSGSSGRPKGVVVGHAGVVNLARDHIMRLGVDGGSRLLQFASPSFDAAVADIWPAWLAGAALVLGSAERLVPGAQLSDLISEFGVTHATLPPATLPVLGESGGLPSGLTLVVAGEACSAEVARTWSRGRRMVNIYGPTEATVASTSSEPLTPDMTGVPPIGRPVWNTRAYVLDDRLRPVPAGVPGELYLAGAQLARGYLNRQALTAERFVPDPFAGPGERMYRTGDVVRRRRDGQLEYVGRADEQVKVRGFRIELGEIEAALLSHPEVAQTTVMAREDRPGDKRLVAYVVPVTSGATVEPGQIRQYVGELLPEFMVPAAVVTLPELPLTAHRKVDRRALPAPDYATVVAFRAPRTERERALCEIFAEVLGADRVGIDDSFFDLGGHSLLATRVISRIRTVLNVELPLRALFEGPTAERLARCIEQADTARAALRPAVRPARVPLSYAQRRLWFLNRLEGAEAATYNIPIALRLTGTLDRDALRAAIDDLTARHETLRTVFPEAPDGTPYQNVLPVPGSAAEGVSENTRITLPTRPICEDEVAEAIARAAQRGFDLTAERPFRAELFAIDDTTHVLVVVLHHIAGDGWSMVPLARDLATAYAARATGGAPEWEPLPVQYVDYALWQRDALGEESDPESPLGRQIAYWKQQLDALPEQLELPVDRPRPAVPTNRGGLVPFTLDADLHRGITDLARACGASEFMVVRAALAVLLSRLGAGTDIPIGSPIAGRTDEALDDLVGFFINTLVLRTDLSGDPTFRELIDRVRETDLGAHSNQDVPFEQLVEVLNPVRSMSHHPLFQVMFAFQNNEQAELALPGLTVSATATPMDVIQFDLAVTLGERRTVDGAADGLMGAFRYATDLFDHETVEAMAERFHGLLRQVVGDPGLRIGTADVLRPGERERLLHGLNDTAAPVPDLTVPALFARQAAATPDATAVVHGEVALSYAELNVRANRVANWLVERGVGPERRVALTLPRSVDLVVALLGVLKAGGAYVPIDPEHPSSRVEFMSEDAAPQLVLGPDEMAGGFADHADGEPQVYGPVPDDAAYVIYTSGSTGTPKGVVVAHAALANQLVALRERLPLTPDDRLLAVTTAAFDVATMEVLLPLVSGARLVLADRDDVSRPAVLGRLIRDAGATVLNATPSLWQMLVTHDPGMVRGLRVVTGGEPLSADLAEMLCAHAAAVVNEYGPTEATIVSTLAEVTAPTGPGTQPIATPPIGSPLANTRAYVLDAALRPVPSGTTGELYIAGHGLARGYLGRPALTAERFVANPYGPAGSRMYRTGDLARWNAAGSLEYAGRADGQVKVRGFRIEPGEIEAALTRHPDVSQAAVVVREDRPGDRRLVGYVVPAHGEASVEPGDLRRSVAALLPDYMVPAAVVPLPELPLTPNGKLDRRALPAPRYVASERRPRDGREEALCAIFAEALGLDRVGIDDGFFDLGGHSLLATRVVSRIRTVLGVEVPLRDLFDAPSVAQLAERIAGAGAARRALAPAVRPETVPLSFAQSRLWFLNRFEGAEAATYNVPLAFRLAGALDREALRTALWDVVVRHESLRTVFPEGEDGVPVQHVLDATDATVDMPVREMGEEDVDGAIAAMAGQGFDLRSEPPLRAALFALPDGAHVVVVVLHHVAGDGWSMAPLARDLAEAYEARVAGHAPQWLSLPVQYADYALWQRELLGDEFDPDSLLNRQITYWKSHLADLPEQLALPADRPRPAVASFRGDQVALDVDAEVHAGLTELARGSGASVFMVVRAAFAALLSRLGAGTDIPIGSPIAGRTDEALDDLVGFFVNTLVLRTDLSGAPTFRELVERVRETDLAAYAHQDVPFEHLVEVLNPERSMSRHPLFQVMLTFQNNEKAQLTMPGLDVKSLTAIGSAKFDLFLSVAERTASDGRPDGLAGVLEFSTDLFDRATAESLVERFRRVLAAAVADADRPVGELEVLSDVERRELLEVRNATEVEVPWVSLPEGFEAQVARTPEATAVVFEGVELSYAEVNARANRLARLLVERGAGPERVVALMLPRSQWLPVALLAVVKSGAAYVPVDPAYPAERIDYMLQDADPVCVLGSEETLARLPECLAGRGVEVATETVTGYADADLSAAERGGVRLRPEHPVYVMYTSGSTGRPKAVMFRAGAMANLLAWHHRGRVPGVTSGVTSGVTTAHFTSISFDVAAQEIFTALWSGGILALPCEDVRKDPAELVRWLDRHGVNQLYAPNLVIEAVAEASCELGLSLPELTDVAQAGEALALHGAVREFFASVPGRRLHNHYGPTETHVVTALSLEGDPAEWPVLPSIGTPVANSRVYVLDEWLRPVPVGVAGELYLAGAQLARGYLNRPGLTAERFTADPFAGPGERMYRSGDLARWRADGTLEFLGRADFQVKIRGFRVELGEVEAVVASHPDVAQVVVVAREDQPGGKRLVAYVVPREGEKADATDVRGFLSGRLPEFMVPAAVVVLDALPLTANGKLDRRALPAPEYGAVGVGRGPRNGHEQVLCAAFAEVLGVEKVGIDDGFFDLGGHSLLATRLISRIRTRLGVELPLRTLFEGPTVVQLAERVAQAGAARTALVAMERPAEVPLSFAQRRLWFLNRLEGEASSTYNLPIALRLAGTLDRDALAAALRDVITRHEPLRTVFPEGADGTPYQHLLDAGDACPPLMAVPVPGAELAEAVATETSRGFDLTSEPPLRACLFAVDGAAHVLVVVLHHIAGDGWSLAPLARDLAEAYEARSADRAPEWTPLPVQYADYTLWQRELLGDESDPDSLLSRQLAYWQTQLADLPEQLDLATDRSRPTASSYRGELVEFALDAELHGRLTELARASGASVFMVVQAAFAALLSRLGAGTDIPIGSPVAGRTDEALDDLVGFFVNTLVLRTDVSGNPTFRELVERVRETDLAAYAHQDVPFEHLVEVVNPTRSTSRHPLFQVMLTFQNNARADMQLSDVTLEQQGTPADTAKFDLSLSVYETQDADGGEAGLNGAFEFAVDLFDRVTVKGIAERFGRLLSAAVTDPDRLVGELEILSAQEHEELLTGWQGASEDVTERTLVDLFEDQVARTPGATAVLFEGVELSYAELNVRANRLARYLIGQGAGPEATVALVLPRSADTLVAMLAVLKAGAAYLPVDPRYPAERIAHMLADAQPAVVLTTAAERDRVPRAASVLEDVAAAVARESGSDVSDAHRPRPLLPGHPAYVIYTSGSTGQPKGVTVTHAAVTGHLRWMAEEYPLDGTDRVLVRTAFSFDAAVWETWLPLLTGAAAHMVSDEVATDAHQLADHISDHGITVVQVVPSLLSELCAAAVAAGGTSVLRRLFVGGEPLPAALAELAQETWHVPCVNLYGPTESTVQVTHHEARIAAPGADGRGDAYLPVGRPVRNVRAYVLDDRLRPVPVGVPGELYLAGDQLARGYAGRPGLTAVRFVADPYGPPGARMYRTGDLMRWRRAGDLEFLGRVDEQVKLRGFRVELGEVEAVLTAQWQIARAAAVVREDRPGDRRLVAYVVPADGTALDLAELRGRLASALPDFMVPAALVALDAFPLTPNGKLDRRALPAAEVRAGTGRAPRNPQEEALCGLFAEVLGVTGVGIDDSFFDLGGHSLLAIRLLNRIRTVFGVRVSLRALFEAPTVARLVQRFDGDDMGDGLAVLMPMRADGNRPPLFCVHPASGLSWAYVGMLQHLGPDQPVYGLQARGIAEEQRLPGSLEEMAADYAEQIRKVQPSGPYHLLGWSFGALAAYAVATALQEQGATVAYLGLLDGYPRDDEPDGPRDDEPDELDGLDEVTILQGLLHDMGIDDDLRDDTVPPLAKAAQLLRRQGGALAGLDEKTLARVVAVCANGMRVSARFRPAVFRGDMEFFTAAHGRPDRLDAHALWAPYVEGHITDHSVDCTHLEMVMSGPLKEISGAVAAKLGALAAGADRLAGEAQGLAGNEEGR</sequence>
<organism evidence="6 7">
    <name type="scientific">Streptomyces luteogriseus</name>
    <dbReference type="NCBI Taxonomy" id="68233"/>
    <lineage>
        <taxon>Bacteria</taxon>
        <taxon>Bacillati</taxon>
        <taxon>Actinomycetota</taxon>
        <taxon>Actinomycetes</taxon>
        <taxon>Kitasatosporales</taxon>
        <taxon>Streptomycetaceae</taxon>
        <taxon>Streptomyces</taxon>
    </lineage>
</organism>
<dbReference type="FunFam" id="1.10.1200.10:FF:000016">
    <property type="entry name" value="Non-ribosomal peptide synthase"/>
    <property type="match status" value="6"/>
</dbReference>
<dbReference type="InterPro" id="IPR045851">
    <property type="entry name" value="AMP-bd_C_sf"/>
</dbReference>
<dbReference type="FunFam" id="2.30.38.10:FF:000001">
    <property type="entry name" value="Non-ribosomal peptide synthetase PvdI"/>
    <property type="match status" value="7"/>
</dbReference>
<feature type="domain" description="Carrier" evidence="5">
    <location>
        <begin position="4173"/>
        <end position="4248"/>
    </location>
</feature>
<dbReference type="Pfam" id="PF00501">
    <property type="entry name" value="AMP-binding"/>
    <property type="match status" value="7"/>
</dbReference>
<reference evidence="6 7" key="1">
    <citation type="submission" date="2020-08" db="EMBL/GenBank/DDBJ databases">
        <title>Sequencing the genomes of 1000 actinobacteria strains.</title>
        <authorList>
            <person name="Klenk H.-P."/>
        </authorList>
    </citation>
    <scope>NUCLEOTIDE SEQUENCE [LARGE SCALE GENOMIC DNA]</scope>
    <source>
        <strain evidence="6 7">DSM 40483</strain>
    </source>
</reference>
<dbReference type="FunFam" id="3.30.300.30:FF:000010">
    <property type="entry name" value="Enterobactin synthetase component F"/>
    <property type="match status" value="7"/>
</dbReference>
<dbReference type="GO" id="GO:0008610">
    <property type="term" value="P:lipid biosynthetic process"/>
    <property type="evidence" value="ECO:0007669"/>
    <property type="project" value="UniProtKB-ARBA"/>
</dbReference>
<dbReference type="InterPro" id="IPR020845">
    <property type="entry name" value="AMP-binding_CS"/>
</dbReference>
<keyword evidence="3" id="KW-0596">Phosphopantetheine</keyword>
<dbReference type="GO" id="GO:0017000">
    <property type="term" value="P:antibiotic biosynthetic process"/>
    <property type="evidence" value="ECO:0007669"/>
    <property type="project" value="UniProtKB-ARBA"/>
</dbReference>
<dbReference type="Pfam" id="PF00550">
    <property type="entry name" value="PP-binding"/>
    <property type="match status" value="7"/>
</dbReference>
<accession>A0A7W7DVZ6</accession>
<dbReference type="NCBIfam" id="NF003417">
    <property type="entry name" value="PRK04813.1"/>
    <property type="match status" value="7"/>
</dbReference>
<comment type="similarity">
    <text evidence="2">Belongs to the ATP-dependent AMP-binding enzyme family.</text>
</comment>
<dbReference type="Gene3D" id="3.40.50.1820">
    <property type="entry name" value="alpha/beta hydrolase"/>
    <property type="match status" value="1"/>
</dbReference>
<dbReference type="SMART" id="SM00824">
    <property type="entry name" value="PKS_TE"/>
    <property type="match status" value="1"/>
</dbReference>
<protein>
    <submittedName>
        <fullName evidence="6">Amino acid adenylation domain-containing protein</fullName>
    </submittedName>
</protein>
<dbReference type="GO" id="GO:0043041">
    <property type="term" value="P:amino acid activation for nonribosomal peptide biosynthetic process"/>
    <property type="evidence" value="ECO:0007669"/>
    <property type="project" value="TreeGrafter"/>
</dbReference>
<evidence type="ECO:0000259" key="5">
    <source>
        <dbReference type="PROSITE" id="PS50075"/>
    </source>
</evidence>
<dbReference type="Gene3D" id="2.30.38.10">
    <property type="entry name" value="Luciferase, Domain 3"/>
    <property type="match status" value="6"/>
</dbReference>
<dbReference type="FunFam" id="3.30.559.30:FF:000001">
    <property type="entry name" value="Non-ribosomal peptide synthetase"/>
    <property type="match status" value="6"/>
</dbReference>
<dbReference type="EMBL" id="JACHMS010000001">
    <property type="protein sequence ID" value="MBB4717835.1"/>
    <property type="molecule type" value="Genomic_DNA"/>
</dbReference>
<dbReference type="PROSITE" id="PS00455">
    <property type="entry name" value="AMP_BINDING"/>
    <property type="match status" value="7"/>
</dbReference>
<dbReference type="InterPro" id="IPR020806">
    <property type="entry name" value="PKS_PP-bd"/>
</dbReference>
<comment type="caution">
    <text evidence="6">The sequence shown here is derived from an EMBL/GenBank/DDBJ whole genome shotgun (WGS) entry which is preliminary data.</text>
</comment>
<dbReference type="GO" id="GO:0031177">
    <property type="term" value="F:phosphopantetheine binding"/>
    <property type="evidence" value="ECO:0007669"/>
    <property type="project" value="InterPro"/>
</dbReference>
<dbReference type="Pfam" id="PF00668">
    <property type="entry name" value="Condensation"/>
    <property type="match status" value="7"/>
</dbReference>
<dbReference type="InterPro" id="IPR009081">
    <property type="entry name" value="PP-bd_ACP"/>
</dbReference>
<feature type="domain" description="Carrier" evidence="5">
    <location>
        <begin position="7373"/>
        <end position="7448"/>
    </location>
</feature>
<dbReference type="SMART" id="SM00823">
    <property type="entry name" value="PKS_PP"/>
    <property type="match status" value="7"/>
</dbReference>
<keyword evidence="4" id="KW-0597">Phosphoprotein</keyword>
<dbReference type="SUPFAM" id="SSF47336">
    <property type="entry name" value="ACP-like"/>
    <property type="match status" value="7"/>
</dbReference>
<dbReference type="InterPro" id="IPR023213">
    <property type="entry name" value="CAT-like_dom_sf"/>
</dbReference>
<dbReference type="PROSITE" id="PS50075">
    <property type="entry name" value="CARRIER"/>
    <property type="match status" value="7"/>
</dbReference>
<dbReference type="InterPro" id="IPR036736">
    <property type="entry name" value="ACP-like_sf"/>
</dbReference>
<feature type="domain" description="Carrier" evidence="5">
    <location>
        <begin position="6304"/>
        <end position="6379"/>
    </location>
</feature>
<feature type="domain" description="Carrier" evidence="5">
    <location>
        <begin position="5228"/>
        <end position="5303"/>
    </location>
</feature>
<dbReference type="Pfam" id="PF13193">
    <property type="entry name" value="AMP-binding_C"/>
    <property type="match status" value="7"/>
</dbReference>
<gene>
    <name evidence="6" type="ORF">BJ965_007717</name>
</gene>
<dbReference type="PANTHER" id="PTHR45527">
    <property type="entry name" value="NONRIBOSOMAL PEPTIDE SYNTHETASE"/>
    <property type="match status" value="1"/>
</dbReference>
<dbReference type="InterPro" id="IPR029058">
    <property type="entry name" value="AB_hydrolase_fold"/>
</dbReference>
<keyword evidence="7" id="KW-1185">Reference proteome</keyword>
<dbReference type="FunFam" id="1.10.1200.10:FF:000005">
    <property type="entry name" value="Nonribosomal peptide synthetase 1"/>
    <property type="match status" value="1"/>
</dbReference>
<dbReference type="Gene3D" id="3.30.559.30">
    <property type="entry name" value="Nonribosomal peptide synthetase, condensation domain"/>
    <property type="match status" value="7"/>
</dbReference>
<dbReference type="Gene3D" id="3.30.559.10">
    <property type="entry name" value="Chloramphenicol acetyltransferase-like domain"/>
    <property type="match status" value="7"/>
</dbReference>
<dbReference type="GO" id="GO:0005829">
    <property type="term" value="C:cytosol"/>
    <property type="evidence" value="ECO:0007669"/>
    <property type="project" value="TreeGrafter"/>
</dbReference>
<dbReference type="GO" id="GO:0044550">
    <property type="term" value="P:secondary metabolite biosynthetic process"/>
    <property type="evidence" value="ECO:0007669"/>
    <property type="project" value="UniProtKB-ARBA"/>
</dbReference>
<dbReference type="CDD" id="cd17651">
    <property type="entry name" value="A_NRPS_VisG_like"/>
    <property type="match status" value="2"/>
</dbReference>
<dbReference type="InterPro" id="IPR010071">
    <property type="entry name" value="AA_adenyl_dom"/>
</dbReference>
<dbReference type="Pfam" id="PF00975">
    <property type="entry name" value="Thioesterase"/>
    <property type="match status" value="1"/>
</dbReference>
<dbReference type="NCBIfam" id="TIGR01733">
    <property type="entry name" value="AA-adenyl-dom"/>
    <property type="match status" value="7"/>
</dbReference>
<evidence type="ECO:0000313" key="7">
    <source>
        <dbReference type="Proteomes" id="UP000565089"/>
    </source>
</evidence>
<dbReference type="Gene3D" id="3.40.50.12780">
    <property type="entry name" value="N-terminal domain of ligase-like"/>
    <property type="match status" value="1"/>
</dbReference>
<dbReference type="CDD" id="cd17652">
    <property type="entry name" value="A_NRPS_CmdD_like"/>
    <property type="match status" value="2"/>
</dbReference>
<dbReference type="CDD" id="cd19540">
    <property type="entry name" value="LCL_NRPS-like"/>
    <property type="match status" value="7"/>
</dbReference>
<feature type="domain" description="Carrier" evidence="5">
    <location>
        <begin position="3112"/>
        <end position="3187"/>
    </location>
</feature>
<dbReference type="Proteomes" id="UP000565089">
    <property type="component" value="Unassembled WGS sequence"/>
</dbReference>
<dbReference type="SUPFAM" id="SSF56801">
    <property type="entry name" value="Acetyl-CoA synthetase-like"/>
    <property type="match status" value="7"/>
</dbReference>
<evidence type="ECO:0000256" key="4">
    <source>
        <dbReference type="ARBA" id="ARBA00022553"/>
    </source>
</evidence>
<dbReference type="InterPro" id="IPR000873">
    <property type="entry name" value="AMP-dep_synth/lig_dom"/>
</dbReference>